<feature type="compositionally biased region" description="Polar residues" evidence="1">
    <location>
        <begin position="146"/>
        <end position="155"/>
    </location>
</feature>
<gene>
    <name evidence="2" type="ORF">AK37_08032</name>
</gene>
<dbReference type="Proteomes" id="UP000005064">
    <property type="component" value="Unassembled WGS sequence"/>
</dbReference>
<feature type="compositionally biased region" description="Acidic residues" evidence="1">
    <location>
        <begin position="21"/>
        <end position="38"/>
    </location>
</feature>
<evidence type="ECO:0000256" key="1">
    <source>
        <dbReference type="SAM" id="MobiDB-lite"/>
    </source>
</evidence>
<dbReference type="RefSeq" id="WP_006551579.1">
    <property type="nucleotide sequence ID" value="NZ_AHBW01000036.1"/>
</dbReference>
<organism evidence="2 3">
    <name type="scientific">Rhodococcus pyridinivorans AK37</name>
    <dbReference type="NCBI Taxonomy" id="1114960"/>
    <lineage>
        <taxon>Bacteria</taxon>
        <taxon>Bacillati</taxon>
        <taxon>Actinomycetota</taxon>
        <taxon>Actinomycetes</taxon>
        <taxon>Mycobacteriales</taxon>
        <taxon>Nocardiaceae</taxon>
        <taxon>Rhodococcus</taxon>
    </lineage>
</organism>
<protein>
    <submittedName>
        <fullName evidence="2">Uncharacterized protein</fullName>
    </submittedName>
</protein>
<feature type="region of interest" description="Disordered" evidence="1">
    <location>
        <begin position="1"/>
        <end position="63"/>
    </location>
</feature>
<evidence type="ECO:0000313" key="2">
    <source>
        <dbReference type="EMBL" id="EHK84250.1"/>
    </source>
</evidence>
<feature type="compositionally biased region" description="Low complexity" evidence="1">
    <location>
        <begin position="1"/>
        <end position="14"/>
    </location>
</feature>
<proteinExistence type="predicted"/>
<reference evidence="2 3" key="1">
    <citation type="submission" date="2011-12" db="EMBL/GenBank/DDBJ databases">
        <authorList>
            <person name="Kriszt B."/>
            <person name="Tancsics A."/>
            <person name="Cserhati M."/>
            <person name="Toth A."/>
            <person name="Nagy I."/>
            <person name="Horvath B."/>
            <person name="Tamura T."/>
            <person name="Kukolya J."/>
            <person name="Szoboszlay S."/>
        </authorList>
    </citation>
    <scope>NUCLEOTIDE SEQUENCE [LARGE SCALE GENOMIC DNA]</scope>
    <source>
        <strain evidence="2 3">AK37</strain>
    </source>
</reference>
<accession>H0JQ31</accession>
<feature type="compositionally biased region" description="Basic and acidic residues" evidence="1">
    <location>
        <begin position="39"/>
        <end position="63"/>
    </location>
</feature>
<sequence>MTEQQIDQTTDDTTVSGDATENPDLETTEIENPEDTQPDEGKEAAKYRRRLRETEKERDQLADQLDTLRRQVIEQIAGDSGRLRKPEALWKTSITVTDLLDDAGRVDSQKVIDASKVAITELGLAERRGGNYVPREGNNPRVGMSDSWTGAFTPR</sequence>
<dbReference type="AlphaFoldDB" id="H0JQ31"/>
<feature type="region of interest" description="Disordered" evidence="1">
    <location>
        <begin position="130"/>
        <end position="155"/>
    </location>
</feature>
<evidence type="ECO:0000313" key="3">
    <source>
        <dbReference type="Proteomes" id="UP000005064"/>
    </source>
</evidence>
<name>H0JQ31_9NOCA</name>
<dbReference type="PATRIC" id="fig|1114960.4.peg.1622"/>
<dbReference type="EMBL" id="AHBW01000036">
    <property type="protein sequence ID" value="EHK84250.1"/>
    <property type="molecule type" value="Genomic_DNA"/>
</dbReference>
<comment type="caution">
    <text evidence="2">The sequence shown here is derived from an EMBL/GenBank/DDBJ whole genome shotgun (WGS) entry which is preliminary data.</text>
</comment>